<dbReference type="Proteomes" id="UP001054889">
    <property type="component" value="Unassembled WGS sequence"/>
</dbReference>
<dbReference type="AlphaFoldDB" id="A0AAV5FN61"/>
<feature type="domain" description="Retrotransposon gag" evidence="1">
    <location>
        <begin position="86"/>
        <end position="182"/>
    </location>
</feature>
<sequence>MGSTYVHVFESRQEDTKLLRKIAQLLSRNGGCRDDQPWQSTYQDFLSTHPPTFEHAKEPLDADNFIRIIESKFGLLQCINAQKPLFAAQQLLGSANVWWANYMASLPEGHIVPWDEFKNAFCSHFIPAGMMERKLQEFLDLKQGERTVLEYSQKFNHLAQYAPLYVDSEAKKRAAFRRGMNPTVKEKLTSQTTGTFNDLVNAAIVQGRIHLLGILLHRHPNIVWCTPLRSDNDSGRHHSSNFIVRDLRTLIVHNNSLIFQHHHNSPRCRVHPHNNKIRMYAMHQQRDSTTLIPVTIVAVSVISRRNVPIPEVKLENKLVTVLQISSGGKEINLDMSTTLILMTFLRASQCLRVHSRLMIHLSSYCLIPVHRITLLVKLVYKGLDYQPILPLHPIILNLRVDKFVLIKFCPKPQLG</sequence>
<dbReference type="PANTHER" id="PTHR33223">
    <property type="entry name" value="CCHC-TYPE DOMAIN-CONTAINING PROTEIN"/>
    <property type="match status" value="1"/>
</dbReference>
<gene>
    <name evidence="2" type="primary">gb26033</name>
    <name evidence="2" type="ORF">PR202_gb26033</name>
</gene>
<name>A0AAV5FN61_ELECO</name>
<accession>A0AAV5FN61</accession>
<evidence type="ECO:0000313" key="2">
    <source>
        <dbReference type="EMBL" id="GJN37109.1"/>
    </source>
</evidence>
<protein>
    <recommendedName>
        <fullName evidence="1">Retrotransposon gag domain-containing protein</fullName>
    </recommendedName>
</protein>
<dbReference type="PANTHER" id="PTHR33223:SF11">
    <property type="entry name" value="ELEMENT PROTEIN, PUTATIVE-RELATED"/>
    <property type="match status" value="1"/>
</dbReference>
<organism evidence="2 3">
    <name type="scientific">Eleusine coracana subsp. coracana</name>
    <dbReference type="NCBI Taxonomy" id="191504"/>
    <lineage>
        <taxon>Eukaryota</taxon>
        <taxon>Viridiplantae</taxon>
        <taxon>Streptophyta</taxon>
        <taxon>Embryophyta</taxon>
        <taxon>Tracheophyta</taxon>
        <taxon>Spermatophyta</taxon>
        <taxon>Magnoliopsida</taxon>
        <taxon>Liliopsida</taxon>
        <taxon>Poales</taxon>
        <taxon>Poaceae</taxon>
        <taxon>PACMAD clade</taxon>
        <taxon>Chloridoideae</taxon>
        <taxon>Cynodonteae</taxon>
        <taxon>Eleusininae</taxon>
        <taxon>Eleusine</taxon>
    </lineage>
</organism>
<dbReference type="EMBL" id="BQKI01000093">
    <property type="protein sequence ID" value="GJN37109.1"/>
    <property type="molecule type" value="Genomic_DNA"/>
</dbReference>
<evidence type="ECO:0000313" key="3">
    <source>
        <dbReference type="Proteomes" id="UP001054889"/>
    </source>
</evidence>
<dbReference type="InterPro" id="IPR005162">
    <property type="entry name" value="Retrotrans_gag_dom"/>
</dbReference>
<reference evidence="2" key="2">
    <citation type="submission" date="2021-12" db="EMBL/GenBank/DDBJ databases">
        <title>Resequencing data analysis of finger millet.</title>
        <authorList>
            <person name="Hatakeyama M."/>
            <person name="Aluri S."/>
            <person name="Balachadran M.T."/>
            <person name="Sivarajan S.R."/>
            <person name="Poveda L."/>
            <person name="Shimizu-Inatsugi R."/>
            <person name="Schlapbach R."/>
            <person name="Sreeman S.M."/>
            <person name="Shimizu K.K."/>
        </authorList>
    </citation>
    <scope>NUCLEOTIDE SEQUENCE</scope>
</reference>
<comment type="caution">
    <text evidence="2">The sequence shown here is derived from an EMBL/GenBank/DDBJ whole genome shotgun (WGS) entry which is preliminary data.</text>
</comment>
<reference evidence="2" key="1">
    <citation type="journal article" date="2018" name="DNA Res.">
        <title>Multiple hybrid de novo genome assembly of finger millet, an orphan allotetraploid crop.</title>
        <authorList>
            <person name="Hatakeyama M."/>
            <person name="Aluri S."/>
            <person name="Balachadran M.T."/>
            <person name="Sivarajan S.R."/>
            <person name="Patrignani A."/>
            <person name="Gruter S."/>
            <person name="Poveda L."/>
            <person name="Shimizu-Inatsugi R."/>
            <person name="Baeten J."/>
            <person name="Francoijs K.J."/>
            <person name="Nataraja K.N."/>
            <person name="Reddy Y.A.N."/>
            <person name="Phadnis S."/>
            <person name="Ravikumar R.L."/>
            <person name="Schlapbach R."/>
            <person name="Sreeman S.M."/>
            <person name="Shimizu K.K."/>
        </authorList>
    </citation>
    <scope>NUCLEOTIDE SEQUENCE</scope>
</reference>
<keyword evidence="3" id="KW-1185">Reference proteome</keyword>
<evidence type="ECO:0000259" key="1">
    <source>
        <dbReference type="Pfam" id="PF03732"/>
    </source>
</evidence>
<proteinExistence type="predicted"/>
<dbReference type="Pfam" id="PF03732">
    <property type="entry name" value="Retrotrans_gag"/>
    <property type="match status" value="1"/>
</dbReference>